<organism evidence="3">
    <name type="scientific">uncultured Coleofasciculus sp</name>
    <dbReference type="NCBI Taxonomy" id="1267456"/>
    <lineage>
        <taxon>Bacteria</taxon>
        <taxon>Bacillati</taxon>
        <taxon>Cyanobacteriota</taxon>
        <taxon>Cyanophyceae</taxon>
        <taxon>Coleofasciculales</taxon>
        <taxon>Coleofasciculaceae</taxon>
        <taxon>Coleofasciculus</taxon>
        <taxon>environmental samples</taxon>
    </lineage>
</organism>
<feature type="region of interest" description="Disordered" evidence="2">
    <location>
        <begin position="1"/>
        <end position="30"/>
    </location>
</feature>
<feature type="compositionally biased region" description="Polar residues" evidence="2">
    <location>
        <begin position="378"/>
        <end position="395"/>
    </location>
</feature>
<feature type="region of interest" description="Disordered" evidence="2">
    <location>
        <begin position="378"/>
        <end position="448"/>
    </location>
</feature>
<sequence length="479" mass="54539">MSEADQPNNQPLPEPTVPSDDSGAQLLDATETVENLKIVKFSELPDLKPPVEPWKPDETTELETEATALLSQLEGDDATSESDDAGQKSTQDADWFALAQKMRQRNRNLQEQVNQLKAALKQKTEALYTEQTRSQQRETLLAQQTEEFNTVHEQLTRLFKALESSHQASQRQQILIETLSEQLQGGQERIAQLERECSFTQQRYNEQSHQLLQAANTCRDLRTRLQRQQQQTLQFKAALEKSLEMPTSTDTQQPHRSFVPKAQPIQPWSAEPGVLEEPSDFDTIWQHPVRLEPPQPVYFSKTEPFIVRRLEEPDFPSTAETTDLVESTQALDITPPEHPEEALASSEEITASELELEYKLLAEMSSLAEAAGLTQTRSDFSNTTDITPWETQPEFNESADRIDAQETGLPEDTWELPDQAQIRDEEIWRDSPSKEPTEPEVVLPQSNWPSPILYPLRPSKKRKSLAAIELPSFPRFYPS</sequence>
<proteinExistence type="predicted"/>
<accession>A0A6J4JNK3</accession>
<dbReference type="AlphaFoldDB" id="A0A6J4JNK3"/>
<feature type="coiled-coil region" evidence="1">
    <location>
        <begin position="176"/>
        <end position="231"/>
    </location>
</feature>
<feature type="region of interest" description="Disordered" evidence="2">
    <location>
        <begin position="43"/>
        <end position="68"/>
    </location>
</feature>
<feature type="coiled-coil region" evidence="1">
    <location>
        <begin position="99"/>
        <end position="126"/>
    </location>
</feature>
<reference evidence="3" key="1">
    <citation type="submission" date="2020-02" db="EMBL/GenBank/DDBJ databases">
        <authorList>
            <person name="Meier V. D."/>
        </authorList>
    </citation>
    <scope>NUCLEOTIDE SEQUENCE</scope>
    <source>
        <strain evidence="3">AVDCRST_MAG92</strain>
    </source>
</reference>
<feature type="compositionally biased region" description="Basic and acidic residues" evidence="2">
    <location>
        <begin position="421"/>
        <end position="437"/>
    </location>
</feature>
<name>A0A6J4JNK3_9CYAN</name>
<evidence type="ECO:0000256" key="1">
    <source>
        <dbReference type="SAM" id="Coils"/>
    </source>
</evidence>
<dbReference type="EMBL" id="CADCTM010000630">
    <property type="protein sequence ID" value="CAA9283179.1"/>
    <property type="molecule type" value="Genomic_DNA"/>
</dbReference>
<gene>
    <name evidence="3" type="ORF">AVDCRST_MAG92-3664</name>
</gene>
<evidence type="ECO:0000313" key="3">
    <source>
        <dbReference type="EMBL" id="CAA9283179.1"/>
    </source>
</evidence>
<evidence type="ECO:0000256" key="2">
    <source>
        <dbReference type="SAM" id="MobiDB-lite"/>
    </source>
</evidence>
<keyword evidence="1" id="KW-0175">Coiled coil</keyword>
<protein>
    <submittedName>
        <fullName evidence="3">Uncharacterized protein</fullName>
    </submittedName>
</protein>